<comment type="caution">
    <text evidence="1">The sequence shown here is derived from an EMBL/GenBank/DDBJ whole genome shotgun (WGS) entry which is preliminary data.</text>
</comment>
<protein>
    <submittedName>
        <fullName evidence="1">Uncharacterized protein</fullName>
    </submittedName>
</protein>
<dbReference type="EMBL" id="QSFD01000006">
    <property type="protein sequence ID" value="RHA18296.1"/>
    <property type="molecule type" value="Genomic_DNA"/>
</dbReference>
<reference evidence="3 4" key="1">
    <citation type="submission" date="2018-08" db="EMBL/GenBank/DDBJ databases">
        <title>A genome reference for cultivated species of the human gut microbiota.</title>
        <authorList>
            <person name="Zou Y."/>
            <person name="Xue W."/>
            <person name="Luo G."/>
        </authorList>
    </citation>
    <scope>NUCLEOTIDE SEQUENCE [LARGE SCALE GENOMIC DNA]</scope>
    <source>
        <strain evidence="2 4">AM42-30</strain>
        <strain evidence="1 3">AM44-11BH</strain>
    </source>
</reference>
<name>A0A413R7X9_9FIRM</name>
<organism evidence="1 3">
    <name type="scientific">Eubacterium ventriosum</name>
    <dbReference type="NCBI Taxonomy" id="39496"/>
    <lineage>
        <taxon>Bacteria</taxon>
        <taxon>Bacillati</taxon>
        <taxon>Bacillota</taxon>
        <taxon>Clostridia</taxon>
        <taxon>Eubacteriales</taxon>
        <taxon>Eubacteriaceae</taxon>
        <taxon>Eubacterium</taxon>
    </lineage>
</organism>
<dbReference type="RefSeq" id="WP_117970602.1">
    <property type="nucleotide sequence ID" value="NZ_CAUBDO010000019.1"/>
</dbReference>
<dbReference type="AlphaFoldDB" id="A0A413R7X9"/>
<evidence type="ECO:0000313" key="1">
    <source>
        <dbReference type="EMBL" id="RHA18296.1"/>
    </source>
</evidence>
<gene>
    <name evidence="2" type="ORF">DW918_10065</name>
    <name evidence="1" type="ORF">DW944_07135</name>
</gene>
<dbReference type="Proteomes" id="UP000284779">
    <property type="component" value="Unassembled WGS sequence"/>
</dbReference>
<accession>A0A413R7X9</accession>
<proteinExistence type="predicted"/>
<evidence type="ECO:0000313" key="2">
    <source>
        <dbReference type="EMBL" id="RHA77008.1"/>
    </source>
</evidence>
<dbReference type="Proteomes" id="UP000285740">
    <property type="component" value="Unassembled WGS sequence"/>
</dbReference>
<evidence type="ECO:0000313" key="3">
    <source>
        <dbReference type="Proteomes" id="UP000284779"/>
    </source>
</evidence>
<keyword evidence="3" id="KW-1185">Reference proteome</keyword>
<evidence type="ECO:0000313" key="4">
    <source>
        <dbReference type="Proteomes" id="UP000285740"/>
    </source>
</evidence>
<dbReference type="EMBL" id="QSFV01000045">
    <property type="protein sequence ID" value="RHA77008.1"/>
    <property type="molecule type" value="Genomic_DNA"/>
</dbReference>
<sequence length="269" mass="32105">MEIYAEIAVGVYPEFAYKRAEEERELRNKLKSYVVRNDGELIGDVYKVEYMSQLYNEIMKFGENMDEVDLIIEYFYKYTDEELEKAKMFWLNPTRSYIQSKDYNDYPCDTCGRRILKDVDIIKVGKKVKGGRPRKMFKFGAGIEELLCVSVDLYNYFLDNGVNSEDFRPVYCGKEMQGYAFTPIEEYDVISSVYEYRICESCGREYALYDIPKGYHPEKFELREPIDFSAHDVYKTKVYYDREQRILISPKLFKLMKNYIKDNEYKAIF</sequence>